<dbReference type="InterPro" id="IPR000682">
    <property type="entry name" value="PCMT"/>
</dbReference>
<gene>
    <name evidence="7" type="primary">pcm</name>
    <name evidence="8" type="ORF">HYS17_05245</name>
</gene>
<sequence>MHGTISSHDKKVCHLILKLREQGITEVDVLDAIERVPREIFVPPVMRDRAYEDIALPIGRGQTISQPSVVALMTRALELSNRHTVLEIGTGSGYQTCILAWLARRVYTIERHVPLLKQAEAIFRHLNIRNASNITAIAGDGMKGWPQFMMFDRIIVTAAARATPPQALLDQLKVGGMMVVPVGDIGDQVLRLYKKESEDTYALRDLAPVRFVPLLPDVVSEEAETDMGAGQAVMAC</sequence>
<reference evidence="8 9" key="1">
    <citation type="submission" date="2020-07" db="EMBL/GenBank/DDBJ databases">
        <title>Huge and variable diversity of episymbiotic CPR bacteria and DPANN archaea in groundwater ecosystems.</title>
        <authorList>
            <person name="He C.Y."/>
            <person name="Keren R."/>
            <person name="Whittaker M."/>
            <person name="Farag I.F."/>
            <person name="Doudna J."/>
            <person name="Cate J.H.D."/>
            <person name="Banfield J.F."/>
        </authorList>
    </citation>
    <scope>NUCLEOTIDE SEQUENCE [LARGE SCALE GENOMIC DNA]</scope>
    <source>
        <strain evidence="8">NC_groundwater_70_Ag_B-0.1um_54_66</strain>
    </source>
</reference>
<comment type="similarity">
    <text evidence="2 7">Belongs to the methyltransferase superfamily. L-isoaspartyl/D-aspartyl protein methyltransferase family.</text>
</comment>
<comment type="function">
    <text evidence="7">Catalyzes the methyl esterification of L-isoaspartyl residues in peptides and proteins that result from spontaneous decomposition of normal L-aspartyl and L-asparaginyl residues. It plays a role in the repair and/or degradation of damaged proteins.</text>
</comment>
<organism evidence="8 9">
    <name type="scientific">Micavibrio aeruginosavorus</name>
    <dbReference type="NCBI Taxonomy" id="349221"/>
    <lineage>
        <taxon>Bacteria</taxon>
        <taxon>Pseudomonadati</taxon>
        <taxon>Bdellovibrionota</taxon>
        <taxon>Bdellovibrionia</taxon>
        <taxon>Bdellovibrionales</taxon>
        <taxon>Pseudobdellovibrionaceae</taxon>
        <taxon>Micavibrio</taxon>
    </lineage>
</organism>
<evidence type="ECO:0000256" key="3">
    <source>
        <dbReference type="ARBA" id="ARBA00022490"/>
    </source>
</evidence>
<dbReference type="GO" id="GO:0032259">
    <property type="term" value="P:methylation"/>
    <property type="evidence" value="ECO:0007669"/>
    <property type="project" value="UniProtKB-KW"/>
</dbReference>
<accession>A0A7T5R421</accession>
<comment type="subcellular location">
    <subcellularLocation>
        <location evidence="1 7">Cytoplasm</location>
    </subcellularLocation>
</comment>
<keyword evidence="6 7" id="KW-0949">S-adenosyl-L-methionine</keyword>
<dbReference type="NCBIfam" id="NF001453">
    <property type="entry name" value="PRK00312.1"/>
    <property type="match status" value="1"/>
</dbReference>
<dbReference type="CDD" id="cd02440">
    <property type="entry name" value="AdoMet_MTases"/>
    <property type="match status" value="1"/>
</dbReference>
<proteinExistence type="inferred from homology"/>
<evidence type="ECO:0000256" key="1">
    <source>
        <dbReference type="ARBA" id="ARBA00004496"/>
    </source>
</evidence>
<dbReference type="Gene3D" id="3.40.50.150">
    <property type="entry name" value="Vaccinia Virus protein VP39"/>
    <property type="match status" value="1"/>
</dbReference>
<evidence type="ECO:0000256" key="7">
    <source>
        <dbReference type="HAMAP-Rule" id="MF_00090"/>
    </source>
</evidence>
<dbReference type="EC" id="2.1.1.77" evidence="7"/>
<evidence type="ECO:0000256" key="2">
    <source>
        <dbReference type="ARBA" id="ARBA00005369"/>
    </source>
</evidence>
<dbReference type="AlphaFoldDB" id="A0A7T5R421"/>
<dbReference type="HAMAP" id="MF_00090">
    <property type="entry name" value="PIMT"/>
    <property type="match status" value="1"/>
</dbReference>
<name>A0A7T5R421_9BACT</name>
<evidence type="ECO:0000256" key="6">
    <source>
        <dbReference type="ARBA" id="ARBA00022691"/>
    </source>
</evidence>
<dbReference type="GO" id="GO:0030091">
    <property type="term" value="P:protein repair"/>
    <property type="evidence" value="ECO:0007669"/>
    <property type="project" value="UniProtKB-UniRule"/>
</dbReference>
<keyword evidence="3 7" id="KW-0963">Cytoplasm</keyword>
<dbReference type="Proteomes" id="UP000595362">
    <property type="component" value="Chromosome"/>
</dbReference>
<dbReference type="PANTHER" id="PTHR11579:SF0">
    <property type="entry name" value="PROTEIN-L-ISOASPARTATE(D-ASPARTATE) O-METHYLTRANSFERASE"/>
    <property type="match status" value="1"/>
</dbReference>
<evidence type="ECO:0000256" key="4">
    <source>
        <dbReference type="ARBA" id="ARBA00022603"/>
    </source>
</evidence>
<dbReference type="GO" id="GO:0005737">
    <property type="term" value="C:cytoplasm"/>
    <property type="evidence" value="ECO:0007669"/>
    <property type="project" value="UniProtKB-SubCell"/>
</dbReference>
<comment type="catalytic activity">
    <reaction evidence="7">
        <text>[protein]-L-isoaspartate + S-adenosyl-L-methionine = [protein]-L-isoaspartate alpha-methyl ester + S-adenosyl-L-homocysteine</text>
        <dbReference type="Rhea" id="RHEA:12705"/>
        <dbReference type="Rhea" id="RHEA-COMP:12143"/>
        <dbReference type="Rhea" id="RHEA-COMP:12144"/>
        <dbReference type="ChEBI" id="CHEBI:57856"/>
        <dbReference type="ChEBI" id="CHEBI:59789"/>
        <dbReference type="ChEBI" id="CHEBI:90596"/>
        <dbReference type="ChEBI" id="CHEBI:90598"/>
        <dbReference type="EC" id="2.1.1.77"/>
    </reaction>
</comment>
<keyword evidence="4 7" id="KW-0489">Methyltransferase</keyword>
<dbReference type="Pfam" id="PF01135">
    <property type="entry name" value="PCMT"/>
    <property type="match status" value="1"/>
</dbReference>
<evidence type="ECO:0000313" key="9">
    <source>
        <dbReference type="Proteomes" id="UP000595362"/>
    </source>
</evidence>
<dbReference type="FunFam" id="3.40.50.150:FF:000010">
    <property type="entry name" value="Protein-L-isoaspartate O-methyltransferase"/>
    <property type="match status" value="1"/>
</dbReference>
<dbReference type="EMBL" id="CP066681">
    <property type="protein sequence ID" value="QQG37168.1"/>
    <property type="molecule type" value="Genomic_DNA"/>
</dbReference>
<dbReference type="SUPFAM" id="SSF53335">
    <property type="entry name" value="S-adenosyl-L-methionine-dependent methyltransferases"/>
    <property type="match status" value="1"/>
</dbReference>
<dbReference type="InterPro" id="IPR029063">
    <property type="entry name" value="SAM-dependent_MTases_sf"/>
</dbReference>
<dbReference type="PANTHER" id="PTHR11579">
    <property type="entry name" value="PROTEIN-L-ISOASPARTATE O-METHYLTRANSFERASE"/>
    <property type="match status" value="1"/>
</dbReference>
<feature type="active site" evidence="7">
    <location>
        <position position="65"/>
    </location>
</feature>
<evidence type="ECO:0000256" key="5">
    <source>
        <dbReference type="ARBA" id="ARBA00022679"/>
    </source>
</evidence>
<dbReference type="GO" id="GO:0004719">
    <property type="term" value="F:protein-L-isoaspartate (D-aspartate) O-methyltransferase activity"/>
    <property type="evidence" value="ECO:0007669"/>
    <property type="project" value="UniProtKB-UniRule"/>
</dbReference>
<evidence type="ECO:0000313" key="8">
    <source>
        <dbReference type="EMBL" id="QQG37168.1"/>
    </source>
</evidence>
<dbReference type="NCBIfam" id="TIGR00080">
    <property type="entry name" value="pimt"/>
    <property type="match status" value="1"/>
</dbReference>
<keyword evidence="5 7" id="KW-0808">Transferase</keyword>
<protein>
    <recommendedName>
        <fullName evidence="7">Protein-L-isoaspartate O-methyltransferase</fullName>
        <ecNumber evidence="7">2.1.1.77</ecNumber>
    </recommendedName>
    <alternativeName>
        <fullName evidence="7">L-isoaspartyl protein carboxyl methyltransferase</fullName>
    </alternativeName>
    <alternativeName>
        <fullName evidence="7">Protein L-isoaspartyl methyltransferase</fullName>
    </alternativeName>
    <alternativeName>
        <fullName evidence="7">Protein-beta-aspartate methyltransferase</fullName>
        <shortName evidence="7">PIMT</shortName>
    </alternativeName>
</protein>